<dbReference type="AlphaFoldDB" id="A0A166YY26"/>
<proteinExistence type="predicted"/>
<protein>
    <submittedName>
        <fullName evidence="2">Uncharacterized protein</fullName>
    </submittedName>
</protein>
<dbReference type="PANTHER" id="PTHR35378">
    <property type="entry name" value="UNNAMED PRODUCT"/>
    <property type="match status" value="1"/>
</dbReference>
<evidence type="ECO:0000256" key="1">
    <source>
        <dbReference type="SAM" id="MobiDB-lite"/>
    </source>
</evidence>
<sequence>MSLTHVDPDDVFFTFSRLRPQFSCGRRVQDTLDAILRDDLRAQDLPPISVLLDPATGHFFSLNNRRLYVFKALRAAGRLDAVPVRVKPVPQTKRMRDKYTSHKCAKVARLMLEREAVEQLGEDGEAEGVNSEGEQEERGGQEEEEADTASAAAAPSKKPSKPVRNMDDWTDEEDIGKKKKGTRGKKGRR</sequence>
<organism evidence="2 3">
    <name type="scientific">Beauveria brongniartii RCEF 3172</name>
    <dbReference type="NCBI Taxonomy" id="1081107"/>
    <lineage>
        <taxon>Eukaryota</taxon>
        <taxon>Fungi</taxon>
        <taxon>Dikarya</taxon>
        <taxon>Ascomycota</taxon>
        <taxon>Pezizomycotina</taxon>
        <taxon>Sordariomycetes</taxon>
        <taxon>Hypocreomycetidae</taxon>
        <taxon>Hypocreales</taxon>
        <taxon>Cordycipitaceae</taxon>
        <taxon>Beauveria</taxon>
        <taxon>Beauveria brongniartii</taxon>
    </lineage>
</organism>
<reference evidence="2 3" key="1">
    <citation type="journal article" date="2016" name="Genome Biol. Evol.">
        <title>Divergent and convergent evolution of fungal pathogenicity.</title>
        <authorList>
            <person name="Shang Y."/>
            <person name="Xiao G."/>
            <person name="Zheng P."/>
            <person name="Cen K."/>
            <person name="Zhan S."/>
            <person name="Wang C."/>
        </authorList>
    </citation>
    <scope>NUCLEOTIDE SEQUENCE [LARGE SCALE GENOMIC DNA]</scope>
    <source>
        <strain evidence="2 3">RCEF 3172</strain>
    </source>
</reference>
<gene>
    <name evidence="2" type="ORF">BBO_07739</name>
</gene>
<name>A0A166YY26_9HYPO</name>
<feature type="compositionally biased region" description="Basic residues" evidence="1">
    <location>
        <begin position="177"/>
        <end position="189"/>
    </location>
</feature>
<evidence type="ECO:0000313" key="3">
    <source>
        <dbReference type="Proteomes" id="UP000076863"/>
    </source>
</evidence>
<dbReference type="EMBL" id="AZHA01000031">
    <property type="protein sequence ID" value="OAA37357.1"/>
    <property type="molecule type" value="Genomic_DNA"/>
</dbReference>
<keyword evidence="3" id="KW-1185">Reference proteome</keyword>
<evidence type="ECO:0000313" key="2">
    <source>
        <dbReference type="EMBL" id="OAA37357.1"/>
    </source>
</evidence>
<accession>A0A166YY26</accession>
<dbReference type="OrthoDB" id="415230at2759"/>
<comment type="caution">
    <text evidence="2">The sequence shown here is derived from an EMBL/GenBank/DDBJ whole genome shotgun (WGS) entry which is preliminary data.</text>
</comment>
<dbReference type="PANTHER" id="PTHR35378:SF1">
    <property type="entry name" value="C2H2-TYPE DOMAIN-CONTAINING PROTEIN"/>
    <property type="match status" value="1"/>
</dbReference>
<feature type="region of interest" description="Disordered" evidence="1">
    <location>
        <begin position="119"/>
        <end position="189"/>
    </location>
</feature>
<dbReference type="Proteomes" id="UP000076863">
    <property type="component" value="Unassembled WGS sequence"/>
</dbReference>